<dbReference type="InterPro" id="IPR003378">
    <property type="entry name" value="Fringe-like_glycosylTrfase"/>
</dbReference>
<keyword evidence="12" id="KW-1185">Reference proteome</keyword>
<organism evidence="11 12">
    <name type="scientific">Ophiocordyceps polyrhachis-furcata BCC 54312</name>
    <dbReference type="NCBI Taxonomy" id="1330021"/>
    <lineage>
        <taxon>Eukaryota</taxon>
        <taxon>Fungi</taxon>
        <taxon>Dikarya</taxon>
        <taxon>Ascomycota</taxon>
        <taxon>Pezizomycotina</taxon>
        <taxon>Sordariomycetes</taxon>
        <taxon>Hypocreomycetidae</taxon>
        <taxon>Hypocreales</taxon>
        <taxon>Ophiocordycipitaceae</taxon>
        <taxon>Ophiocordyceps</taxon>
    </lineage>
</organism>
<evidence type="ECO:0000256" key="6">
    <source>
        <dbReference type="ARBA" id="ARBA00022989"/>
    </source>
</evidence>
<keyword evidence="7 9" id="KW-0472">Membrane</keyword>
<proteinExistence type="predicted"/>
<dbReference type="AlphaFoldDB" id="A0A367LER5"/>
<feature type="domain" description="Fringe-like glycosyltransferase" evidence="10">
    <location>
        <begin position="270"/>
        <end position="381"/>
    </location>
</feature>
<keyword evidence="2" id="KW-0328">Glycosyltransferase</keyword>
<protein>
    <recommendedName>
        <fullName evidence="10">Fringe-like glycosyltransferase domain-containing protein</fullName>
    </recommendedName>
</protein>
<comment type="caution">
    <text evidence="11">The sequence shown here is derived from an EMBL/GenBank/DDBJ whole genome shotgun (WGS) entry which is preliminary data.</text>
</comment>
<evidence type="ECO:0000256" key="8">
    <source>
        <dbReference type="ARBA" id="ARBA00037847"/>
    </source>
</evidence>
<evidence type="ECO:0000256" key="5">
    <source>
        <dbReference type="ARBA" id="ARBA00022968"/>
    </source>
</evidence>
<keyword evidence="4 9" id="KW-0812">Transmembrane</keyword>
<dbReference type="GO" id="GO:0016757">
    <property type="term" value="F:glycosyltransferase activity"/>
    <property type="evidence" value="ECO:0007669"/>
    <property type="project" value="UniProtKB-KW"/>
</dbReference>
<dbReference type="OrthoDB" id="414175at2759"/>
<evidence type="ECO:0000259" key="10">
    <source>
        <dbReference type="Pfam" id="PF02434"/>
    </source>
</evidence>
<keyword evidence="3" id="KW-0808">Transferase</keyword>
<evidence type="ECO:0000256" key="3">
    <source>
        <dbReference type="ARBA" id="ARBA00022679"/>
    </source>
</evidence>
<reference evidence="11 12" key="1">
    <citation type="journal article" date="2015" name="BMC Genomics">
        <title>Insights from the genome of Ophiocordyceps polyrhachis-furcata to pathogenicity and host specificity in insect fungi.</title>
        <authorList>
            <person name="Wichadakul D."/>
            <person name="Kobmoo N."/>
            <person name="Ingsriswang S."/>
            <person name="Tangphatsornruang S."/>
            <person name="Chantasingh D."/>
            <person name="Luangsa-ard J.J."/>
            <person name="Eurwilaichitr L."/>
        </authorList>
    </citation>
    <scope>NUCLEOTIDE SEQUENCE [LARGE SCALE GENOMIC DNA]</scope>
    <source>
        <strain evidence="11 12">BCC 54312</strain>
    </source>
</reference>
<dbReference type="GO" id="GO:0012505">
    <property type="term" value="C:endomembrane system"/>
    <property type="evidence" value="ECO:0007669"/>
    <property type="project" value="UniProtKB-SubCell"/>
</dbReference>
<evidence type="ECO:0000256" key="9">
    <source>
        <dbReference type="SAM" id="Phobius"/>
    </source>
</evidence>
<gene>
    <name evidence="11" type="ORF">L249_0503</name>
</gene>
<feature type="transmembrane region" description="Helical" evidence="9">
    <location>
        <begin position="28"/>
        <end position="45"/>
    </location>
</feature>
<dbReference type="Proteomes" id="UP000253664">
    <property type="component" value="Unassembled WGS sequence"/>
</dbReference>
<evidence type="ECO:0000313" key="11">
    <source>
        <dbReference type="EMBL" id="RCI12722.1"/>
    </source>
</evidence>
<dbReference type="Gene3D" id="3.90.550.50">
    <property type="match status" value="1"/>
</dbReference>
<dbReference type="PANTHER" id="PTHR10811">
    <property type="entry name" value="FRINGE-RELATED"/>
    <property type="match status" value="1"/>
</dbReference>
<dbReference type="STRING" id="1330021.A0A367LER5"/>
<evidence type="ECO:0000256" key="4">
    <source>
        <dbReference type="ARBA" id="ARBA00022692"/>
    </source>
</evidence>
<sequence length="543" mass="61204">MISRSFDYMAPLYRRAHSPRRARSFRRFAWIAIFGVVFSVVFFTATRSHLAHNSHPFFGTFDQDGPSSSDWAPIAEVPLRSHKKEGDCSVDVQRLAEIKKRYGLGETVQYLRRSVRFNRLPGLKRKRMTMIPHKLVPDAFHIVDFSRPQEVYNRCQGPISVDVPVSGFPSTVDASDFIFGVSTTYARFLDPGSSQVEDWTAWLTDGNGHSNGAKLVLTLIEAKPNELAEAADRLRKLGIKATVLASDPTANMAIRYVQLVPTINKMLDASQSYKWVVLCDDDTFFPSMHALVKRFRSLDSSRKMYVGTLSEDIGAVHRHGSQAFGGAGVFLSVPLVRKISKDCAQGISDLKKSRDLQGDMVLRECIYEKTDTRLTTIPSLWQLDLMGDPSGFYESGVKPLSLHHYRSWHEAKPGQMIKIARTCGEDCFMQRFQTADDFVLSGYSVAYYPGGVDFDANQMEKTSRPSQDDLGWNFDYKFGPQRPALERTGKKIAWELQESTVETDGSVSQVYIRRQDDSRWVDQQGGAMSDLDGIIELVWAPLS</sequence>
<name>A0A367LER5_9HYPO</name>
<dbReference type="Pfam" id="PF02434">
    <property type="entry name" value="Fringe"/>
    <property type="match status" value="1"/>
</dbReference>
<accession>A0A367LER5</accession>
<keyword evidence="6 9" id="KW-1133">Transmembrane helix</keyword>
<dbReference type="EMBL" id="LKCN02000007">
    <property type="protein sequence ID" value="RCI12722.1"/>
    <property type="molecule type" value="Genomic_DNA"/>
</dbReference>
<evidence type="ECO:0000313" key="12">
    <source>
        <dbReference type="Proteomes" id="UP000253664"/>
    </source>
</evidence>
<evidence type="ECO:0000256" key="2">
    <source>
        <dbReference type="ARBA" id="ARBA00022676"/>
    </source>
</evidence>
<comment type="subcellular location">
    <subcellularLocation>
        <location evidence="8">Endomembrane system</location>
        <topology evidence="8">Single-pass membrane protein</topology>
    </subcellularLocation>
    <subcellularLocation>
        <location evidence="1">Membrane</location>
        <topology evidence="1">Single-pass type II membrane protein</topology>
    </subcellularLocation>
</comment>
<dbReference type="GO" id="GO:0016020">
    <property type="term" value="C:membrane"/>
    <property type="evidence" value="ECO:0007669"/>
    <property type="project" value="UniProtKB-SubCell"/>
</dbReference>
<evidence type="ECO:0000256" key="7">
    <source>
        <dbReference type="ARBA" id="ARBA00023136"/>
    </source>
</evidence>
<evidence type="ECO:0000256" key="1">
    <source>
        <dbReference type="ARBA" id="ARBA00004606"/>
    </source>
</evidence>
<keyword evidence="5" id="KW-0735">Signal-anchor</keyword>